<organism evidence="1">
    <name type="scientific">Anopheles braziliensis</name>
    <dbReference type="NCBI Taxonomy" id="58242"/>
    <lineage>
        <taxon>Eukaryota</taxon>
        <taxon>Metazoa</taxon>
        <taxon>Ecdysozoa</taxon>
        <taxon>Arthropoda</taxon>
        <taxon>Hexapoda</taxon>
        <taxon>Insecta</taxon>
        <taxon>Pterygota</taxon>
        <taxon>Neoptera</taxon>
        <taxon>Endopterygota</taxon>
        <taxon>Diptera</taxon>
        <taxon>Nematocera</taxon>
        <taxon>Culicoidea</taxon>
        <taxon>Culicidae</taxon>
        <taxon>Anophelinae</taxon>
        <taxon>Anopheles</taxon>
    </lineage>
</organism>
<proteinExistence type="predicted"/>
<name>A0A2M3ZSW9_9DIPT</name>
<sequence>MFYFVGFWLIRCDLIKGVLHVPLREVEESTPITNLGLNVSFKFMLRATSRHGRVYRAGRKDELEWIRLNVIDYR</sequence>
<dbReference type="AlphaFoldDB" id="A0A2M3ZSW9"/>
<reference evidence="1" key="1">
    <citation type="submission" date="2018-01" db="EMBL/GenBank/DDBJ databases">
        <title>An insight into the sialome of Amazonian anophelines.</title>
        <authorList>
            <person name="Ribeiro J.M."/>
            <person name="Scarpassa V."/>
            <person name="Calvo E."/>
        </authorList>
    </citation>
    <scope>NUCLEOTIDE SEQUENCE</scope>
    <source>
        <tissue evidence="1">Salivary glands</tissue>
    </source>
</reference>
<accession>A0A2M3ZSW9</accession>
<dbReference type="EMBL" id="GGFM01010916">
    <property type="protein sequence ID" value="MBW31667.1"/>
    <property type="molecule type" value="Transcribed_RNA"/>
</dbReference>
<protein>
    <submittedName>
        <fullName evidence="1">Putative secreted peptide</fullName>
    </submittedName>
</protein>
<evidence type="ECO:0000313" key="1">
    <source>
        <dbReference type="EMBL" id="MBW31667.1"/>
    </source>
</evidence>